<name>A0A6G3R175_9ACTN</name>
<feature type="region of interest" description="Disordered" evidence="1">
    <location>
        <begin position="40"/>
        <end position="73"/>
    </location>
</feature>
<organism evidence="2">
    <name type="scientific">Streptomyces sp. SID14436</name>
    <dbReference type="NCBI Taxonomy" id="2706070"/>
    <lineage>
        <taxon>Bacteria</taxon>
        <taxon>Bacillati</taxon>
        <taxon>Actinomycetota</taxon>
        <taxon>Actinomycetes</taxon>
        <taxon>Kitasatosporales</taxon>
        <taxon>Streptomycetaceae</taxon>
        <taxon>Streptomyces</taxon>
    </lineage>
</organism>
<dbReference type="EMBL" id="JAAGMD010000686">
    <property type="protein sequence ID" value="NEA89197.1"/>
    <property type="molecule type" value="Genomic_DNA"/>
</dbReference>
<accession>A0A6G3R175</accession>
<protein>
    <submittedName>
        <fullName evidence="2">Uncharacterized protein</fullName>
    </submittedName>
</protein>
<evidence type="ECO:0000313" key="2">
    <source>
        <dbReference type="EMBL" id="NEA89197.1"/>
    </source>
</evidence>
<proteinExistence type="predicted"/>
<feature type="compositionally biased region" description="Low complexity" evidence="1">
    <location>
        <begin position="44"/>
        <end position="56"/>
    </location>
</feature>
<feature type="region of interest" description="Disordered" evidence="1">
    <location>
        <begin position="89"/>
        <end position="111"/>
    </location>
</feature>
<gene>
    <name evidence="2" type="ORF">G3I53_24910</name>
</gene>
<reference evidence="2" key="1">
    <citation type="submission" date="2020-01" db="EMBL/GenBank/DDBJ databases">
        <title>Insect and environment-associated Actinomycetes.</title>
        <authorList>
            <person name="Currrie C."/>
            <person name="Chevrette M."/>
            <person name="Carlson C."/>
            <person name="Stubbendieck R."/>
            <person name="Wendt-Pienkowski E."/>
        </authorList>
    </citation>
    <scope>NUCLEOTIDE SEQUENCE</scope>
    <source>
        <strain evidence="2">SID14436</strain>
    </source>
</reference>
<comment type="caution">
    <text evidence="2">The sequence shown here is derived from an EMBL/GenBank/DDBJ whole genome shotgun (WGS) entry which is preliminary data.</text>
</comment>
<dbReference type="AlphaFoldDB" id="A0A6G3R175"/>
<sequence>MSTDRPGHAARLPHRVVAGLLALTAVLLTLAFTDGARLVPAGEASSPDAPAAPAASFEPYDSHPHTDEAYSGSGTLLLRSLRDAGERTAPSGHLLFTPPYTPRVPHGPVRPAPVAGHGPLVAAYVPSDLGRAPPSSTSA</sequence>
<evidence type="ECO:0000256" key="1">
    <source>
        <dbReference type="SAM" id="MobiDB-lite"/>
    </source>
</evidence>
<dbReference type="RefSeq" id="WP_164335342.1">
    <property type="nucleotide sequence ID" value="NZ_JAAGMD010000686.1"/>
</dbReference>